<dbReference type="AlphaFoldDB" id="A0A956NFL2"/>
<organism evidence="3 4">
    <name type="scientific">Eiseniibacteriota bacterium</name>
    <dbReference type="NCBI Taxonomy" id="2212470"/>
    <lineage>
        <taxon>Bacteria</taxon>
        <taxon>Candidatus Eiseniibacteriota</taxon>
    </lineage>
</organism>
<comment type="caution">
    <text evidence="3">The sequence shown here is derived from an EMBL/GenBank/DDBJ whole genome shotgun (WGS) entry which is preliminary data.</text>
</comment>
<dbReference type="Pfam" id="PF10609">
    <property type="entry name" value="ParA"/>
    <property type="match status" value="1"/>
</dbReference>
<dbReference type="Proteomes" id="UP000739538">
    <property type="component" value="Unassembled WGS sequence"/>
</dbReference>
<dbReference type="GO" id="GO:0009898">
    <property type="term" value="C:cytoplasmic side of plasma membrane"/>
    <property type="evidence" value="ECO:0007669"/>
    <property type="project" value="TreeGrafter"/>
</dbReference>
<dbReference type="GO" id="GO:0005524">
    <property type="term" value="F:ATP binding"/>
    <property type="evidence" value="ECO:0007669"/>
    <property type="project" value="UniProtKB-KW"/>
</dbReference>
<dbReference type="PANTHER" id="PTHR43384">
    <property type="entry name" value="SEPTUM SITE-DETERMINING PROTEIN MIND HOMOLOG, CHLOROPLASTIC-RELATED"/>
    <property type="match status" value="1"/>
</dbReference>
<reference evidence="3" key="1">
    <citation type="submission" date="2020-04" db="EMBL/GenBank/DDBJ databases">
        <authorList>
            <person name="Zhang T."/>
        </authorList>
    </citation>
    <scope>NUCLEOTIDE SEQUENCE</scope>
    <source>
        <strain evidence="3">HKST-UBA02</strain>
    </source>
</reference>
<evidence type="ECO:0000313" key="4">
    <source>
        <dbReference type="Proteomes" id="UP000739538"/>
    </source>
</evidence>
<sequence>MIGMPEGTWAIAGGKGGVGKSVVTLSAAYWLGRLKHQVALLDGDLGGANLHTMLGVRIPPRTLDDFVLKRVPTLDDLLLDTSLEGVRLIAGGSDTPALANPNYAQKTRLLRAMAAIETDLLLVDLGAGTSLNTLDLFLAAPNRVVVLTPQPTSIQNAYGFIKAAFFRLVAKELRGTPLKNLLDPGQFREAGAPQTAEELFQEIAIGAPDAIDAVKRAVDDLEIHLIVNMIRSPKEEKVGPVVSEVCRKFLGVRTRILGAIPYDPKIERWALAMEQGALIRQAGDGGALRCAYDIAYRMADRTRQADSERTKRAS</sequence>
<evidence type="ECO:0000256" key="2">
    <source>
        <dbReference type="ARBA" id="ARBA00022840"/>
    </source>
</evidence>
<dbReference type="InterPro" id="IPR027417">
    <property type="entry name" value="P-loop_NTPase"/>
</dbReference>
<keyword evidence="2" id="KW-0067">ATP-binding</keyword>
<proteinExistence type="predicted"/>
<protein>
    <submittedName>
        <fullName evidence="3">P-loop NTPase</fullName>
    </submittedName>
</protein>
<dbReference type="Gene3D" id="3.40.50.300">
    <property type="entry name" value="P-loop containing nucleotide triphosphate hydrolases"/>
    <property type="match status" value="1"/>
</dbReference>
<dbReference type="PANTHER" id="PTHR43384:SF4">
    <property type="entry name" value="CELLULOSE BIOSYNTHESIS PROTEIN BCSQ-RELATED"/>
    <property type="match status" value="1"/>
</dbReference>
<dbReference type="GO" id="GO:0016887">
    <property type="term" value="F:ATP hydrolysis activity"/>
    <property type="evidence" value="ECO:0007669"/>
    <property type="project" value="TreeGrafter"/>
</dbReference>
<dbReference type="SUPFAM" id="SSF52540">
    <property type="entry name" value="P-loop containing nucleoside triphosphate hydrolases"/>
    <property type="match status" value="1"/>
</dbReference>
<evidence type="ECO:0000313" key="3">
    <source>
        <dbReference type="EMBL" id="MCA9756993.1"/>
    </source>
</evidence>
<dbReference type="GO" id="GO:0005829">
    <property type="term" value="C:cytosol"/>
    <property type="evidence" value="ECO:0007669"/>
    <property type="project" value="TreeGrafter"/>
</dbReference>
<dbReference type="GO" id="GO:0051782">
    <property type="term" value="P:negative regulation of cell division"/>
    <property type="evidence" value="ECO:0007669"/>
    <property type="project" value="TreeGrafter"/>
</dbReference>
<gene>
    <name evidence="3" type="ORF">KDA27_14405</name>
</gene>
<keyword evidence="1" id="KW-0547">Nucleotide-binding</keyword>
<dbReference type="InterPro" id="IPR033756">
    <property type="entry name" value="YlxH/NBP35"/>
</dbReference>
<name>A0A956NFL2_UNCEI</name>
<dbReference type="InterPro" id="IPR050625">
    <property type="entry name" value="ParA/MinD_ATPase"/>
</dbReference>
<dbReference type="EMBL" id="JAGQHS010000076">
    <property type="protein sequence ID" value="MCA9756993.1"/>
    <property type="molecule type" value="Genomic_DNA"/>
</dbReference>
<reference evidence="3" key="2">
    <citation type="journal article" date="2021" name="Microbiome">
        <title>Successional dynamics and alternative stable states in a saline activated sludge microbial community over 9 years.</title>
        <authorList>
            <person name="Wang Y."/>
            <person name="Ye J."/>
            <person name="Ju F."/>
            <person name="Liu L."/>
            <person name="Boyd J.A."/>
            <person name="Deng Y."/>
            <person name="Parks D.H."/>
            <person name="Jiang X."/>
            <person name="Yin X."/>
            <person name="Woodcroft B.J."/>
            <person name="Tyson G.W."/>
            <person name="Hugenholtz P."/>
            <person name="Polz M.F."/>
            <person name="Zhang T."/>
        </authorList>
    </citation>
    <scope>NUCLEOTIDE SEQUENCE</scope>
    <source>
        <strain evidence="3">HKST-UBA02</strain>
    </source>
</reference>
<accession>A0A956NFL2</accession>
<evidence type="ECO:0000256" key="1">
    <source>
        <dbReference type="ARBA" id="ARBA00022741"/>
    </source>
</evidence>